<dbReference type="GO" id="GO:0005506">
    <property type="term" value="F:iron ion binding"/>
    <property type="evidence" value="ECO:0007669"/>
    <property type="project" value="InterPro"/>
</dbReference>
<dbReference type="SUPFAM" id="SSF48264">
    <property type="entry name" value="Cytochrome P450"/>
    <property type="match status" value="1"/>
</dbReference>
<organism evidence="1 2">
    <name type="scientific">Nelumbo nucifera</name>
    <name type="common">Sacred lotus</name>
    <dbReference type="NCBI Taxonomy" id="4432"/>
    <lineage>
        <taxon>Eukaryota</taxon>
        <taxon>Viridiplantae</taxon>
        <taxon>Streptophyta</taxon>
        <taxon>Embryophyta</taxon>
        <taxon>Tracheophyta</taxon>
        <taxon>Spermatophyta</taxon>
        <taxon>Magnoliopsida</taxon>
        <taxon>Proteales</taxon>
        <taxon>Nelumbonaceae</taxon>
        <taxon>Nelumbo</taxon>
    </lineage>
</organism>
<accession>A0A822ZXB0</accession>
<dbReference type="GO" id="GO:0016705">
    <property type="term" value="F:oxidoreductase activity, acting on paired donors, with incorporation or reduction of molecular oxygen"/>
    <property type="evidence" value="ECO:0007669"/>
    <property type="project" value="InterPro"/>
</dbReference>
<evidence type="ECO:0008006" key="3">
    <source>
        <dbReference type="Google" id="ProtNLM"/>
    </source>
</evidence>
<dbReference type="Pfam" id="PF00067">
    <property type="entry name" value="p450"/>
    <property type="match status" value="1"/>
</dbReference>
<dbReference type="GO" id="GO:0020037">
    <property type="term" value="F:heme binding"/>
    <property type="evidence" value="ECO:0007669"/>
    <property type="project" value="InterPro"/>
</dbReference>
<dbReference type="InterPro" id="IPR001128">
    <property type="entry name" value="Cyt_P450"/>
</dbReference>
<dbReference type="Proteomes" id="UP000607653">
    <property type="component" value="Unassembled WGS sequence"/>
</dbReference>
<dbReference type="AlphaFoldDB" id="A0A822ZXB0"/>
<comment type="caution">
    <text evidence="1">The sequence shown here is derived from an EMBL/GenBank/DDBJ whole genome shotgun (WGS) entry which is preliminary data.</text>
</comment>
<sequence>MKLLKDMLEERRAMPEKRHGDFFDLVVEELEKQGTVLTESIALDLMFVLLFASFETTSLALTLGMKFLSDHPSVLKRLTVCDNFHLYDSTSFNGIACINLT</sequence>
<evidence type="ECO:0000313" key="2">
    <source>
        <dbReference type="Proteomes" id="UP000607653"/>
    </source>
</evidence>
<protein>
    <recommendedName>
        <fullName evidence="3">Cytochrome P450 87A3-like</fullName>
    </recommendedName>
</protein>
<proteinExistence type="predicted"/>
<dbReference type="EMBL" id="DUZY01000008">
    <property type="protein sequence ID" value="DAD47995.1"/>
    <property type="molecule type" value="Genomic_DNA"/>
</dbReference>
<name>A0A822ZXB0_NELNU</name>
<dbReference type="Gene3D" id="1.10.630.10">
    <property type="entry name" value="Cytochrome P450"/>
    <property type="match status" value="1"/>
</dbReference>
<keyword evidence="2" id="KW-1185">Reference proteome</keyword>
<reference evidence="1 2" key="1">
    <citation type="journal article" date="2020" name="Mol. Biol. Evol.">
        <title>Distinct Expression and Methylation Patterns for Genes with Different Fates following a Single Whole-Genome Duplication in Flowering Plants.</title>
        <authorList>
            <person name="Shi T."/>
            <person name="Rahmani R.S."/>
            <person name="Gugger P.F."/>
            <person name="Wang M."/>
            <person name="Li H."/>
            <person name="Zhang Y."/>
            <person name="Li Z."/>
            <person name="Wang Q."/>
            <person name="Van de Peer Y."/>
            <person name="Marchal K."/>
            <person name="Chen J."/>
        </authorList>
    </citation>
    <scope>NUCLEOTIDE SEQUENCE [LARGE SCALE GENOMIC DNA]</scope>
    <source>
        <tissue evidence="1">Leaf</tissue>
    </source>
</reference>
<gene>
    <name evidence="1" type="ORF">HUJ06_017932</name>
</gene>
<evidence type="ECO:0000313" key="1">
    <source>
        <dbReference type="EMBL" id="DAD47995.1"/>
    </source>
</evidence>
<dbReference type="GO" id="GO:0004497">
    <property type="term" value="F:monooxygenase activity"/>
    <property type="evidence" value="ECO:0007669"/>
    <property type="project" value="InterPro"/>
</dbReference>
<dbReference type="InterPro" id="IPR036396">
    <property type="entry name" value="Cyt_P450_sf"/>
</dbReference>